<dbReference type="RefSeq" id="WP_343954357.1">
    <property type="nucleotide sequence ID" value="NZ_BAAAHQ010000045.1"/>
</dbReference>
<feature type="compositionally biased region" description="Acidic residues" evidence="6">
    <location>
        <begin position="408"/>
        <end position="419"/>
    </location>
</feature>
<reference evidence="7 8" key="1">
    <citation type="journal article" date="2019" name="Int. J. Syst. Evol. Microbiol.">
        <title>The Global Catalogue of Microorganisms (GCM) 10K type strain sequencing project: providing services to taxonomists for standard genome sequencing and annotation.</title>
        <authorList>
            <consortium name="The Broad Institute Genomics Platform"/>
            <consortium name="The Broad Institute Genome Sequencing Center for Infectious Disease"/>
            <person name="Wu L."/>
            <person name="Ma J."/>
        </authorList>
    </citation>
    <scope>NUCLEOTIDE SEQUENCE [LARGE SCALE GENOMIC DNA]</scope>
    <source>
        <strain evidence="7 8">JCM 11136</strain>
    </source>
</reference>
<dbReference type="Gene3D" id="1.10.1740.10">
    <property type="match status" value="1"/>
</dbReference>
<feature type="compositionally biased region" description="Pro residues" evidence="6">
    <location>
        <begin position="464"/>
        <end position="516"/>
    </location>
</feature>
<feature type="region of interest" description="Disordered" evidence="6">
    <location>
        <begin position="318"/>
        <end position="529"/>
    </location>
</feature>
<accession>A0ABN1QZD3</accession>
<evidence type="ECO:0000256" key="4">
    <source>
        <dbReference type="ARBA" id="ARBA00023125"/>
    </source>
</evidence>
<dbReference type="PANTHER" id="PTHR43133:SF8">
    <property type="entry name" value="RNA POLYMERASE SIGMA FACTOR HI_1459-RELATED"/>
    <property type="match status" value="1"/>
</dbReference>
<sequence length="529" mass="56077">MTDRVLVDALRTDDPDALAELYDAHAEGIHRYCWSLLRSSDSAQVALRDTLIAARAHIAALADPDRLRPWLYALARGECLRRRLSVPGPVDPMPDAGGHEDADLRVIAWNALQSLPARDRELLDLVHGHRLTEGEAATVLSLTPRQAASDAEEARARLRDAATAEHLARKGPYCPGRARAMTGFAGELTADLRARLVRHGAECDDCAPWAQPTAEWVFGLLPAPDPPEELRVRVLSCFADPELAPYRRYVAGRSGALDSAGFPGHGEQTVRRWPQALVGALAAVAAAASVGMIFQQFGTEHAGLAGVLTGPLPVTGVPPAFRPPWQTRQNQNDTDDPHLSDADHPRLPGGPDPGDPRFSGGPNPGDPYATGGPVGMGDPRVIDPVGRPVPSVSGPTRPVLTTPPALPEESDPDTVDPEEAPTAHPGGDPHDNPGDRPTRDPHSRPTRTPTAQPTRPPSERPTRPSSPRPTRPPTGSPTRPPATPTPTRPAPTPDPTPRPTTQPSPQPTSATQPPPQSTGTAAPPAPTAG</sequence>
<evidence type="ECO:0000256" key="1">
    <source>
        <dbReference type="ARBA" id="ARBA00010641"/>
    </source>
</evidence>
<dbReference type="SUPFAM" id="SSF88946">
    <property type="entry name" value="Sigma2 domain of RNA polymerase sigma factors"/>
    <property type="match status" value="1"/>
</dbReference>
<name>A0ABN1QZD3_9ACTN</name>
<evidence type="ECO:0000313" key="8">
    <source>
        <dbReference type="Proteomes" id="UP001501578"/>
    </source>
</evidence>
<dbReference type="PRINTS" id="PR01217">
    <property type="entry name" value="PRICHEXTENSN"/>
</dbReference>
<keyword evidence="4" id="KW-0238">DNA-binding</keyword>
<comment type="caution">
    <text evidence="7">The sequence shown here is derived from an EMBL/GenBank/DDBJ whole genome shotgun (WGS) entry which is preliminary data.</text>
</comment>
<gene>
    <name evidence="7" type="ORF">GCM10009560_68080</name>
</gene>
<keyword evidence="5" id="KW-0804">Transcription</keyword>
<evidence type="ECO:0008006" key="9">
    <source>
        <dbReference type="Google" id="ProtNLM"/>
    </source>
</evidence>
<evidence type="ECO:0000256" key="6">
    <source>
        <dbReference type="SAM" id="MobiDB-lite"/>
    </source>
</evidence>
<dbReference type="Gene3D" id="1.10.10.10">
    <property type="entry name" value="Winged helix-like DNA-binding domain superfamily/Winged helix DNA-binding domain"/>
    <property type="match status" value="1"/>
</dbReference>
<dbReference type="InterPro" id="IPR013324">
    <property type="entry name" value="RNA_pol_sigma_r3/r4-like"/>
</dbReference>
<evidence type="ECO:0000256" key="2">
    <source>
        <dbReference type="ARBA" id="ARBA00023015"/>
    </source>
</evidence>
<comment type="similarity">
    <text evidence="1">Belongs to the sigma-70 factor family. ECF subfamily.</text>
</comment>
<evidence type="ECO:0000256" key="5">
    <source>
        <dbReference type="ARBA" id="ARBA00023163"/>
    </source>
</evidence>
<dbReference type="SUPFAM" id="SSF88659">
    <property type="entry name" value="Sigma3 and sigma4 domains of RNA polymerase sigma factors"/>
    <property type="match status" value="1"/>
</dbReference>
<keyword evidence="2" id="KW-0805">Transcription regulation</keyword>
<dbReference type="InterPro" id="IPR036388">
    <property type="entry name" value="WH-like_DNA-bd_sf"/>
</dbReference>
<organism evidence="7 8">
    <name type="scientific">Nonomuraea longicatena</name>
    <dbReference type="NCBI Taxonomy" id="83682"/>
    <lineage>
        <taxon>Bacteria</taxon>
        <taxon>Bacillati</taxon>
        <taxon>Actinomycetota</taxon>
        <taxon>Actinomycetes</taxon>
        <taxon>Streptosporangiales</taxon>
        <taxon>Streptosporangiaceae</taxon>
        <taxon>Nonomuraea</taxon>
    </lineage>
</organism>
<keyword evidence="3" id="KW-0731">Sigma factor</keyword>
<feature type="compositionally biased region" description="Basic and acidic residues" evidence="6">
    <location>
        <begin position="335"/>
        <end position="346"/>
    </location>
</feature>
<keyword evidence="8" id="KW-1185">Reference proteome</keyword>
<dbReference type="EMBL" id="BAAAHQ010000045">
    <property type="protein sequence ID" value="GAA0949623.1"/>
    <property type="molecule type" value="Genomic_DNA"/>
</dbReference>
<feature type="compositionally biased region" description="Basic and acidic residues" evidence="6">
    <location>
        <begin position="427"/>
        <end position="443"/>
    </location>
</feature>
<evidence type="ECO:0000313" key="7">
    <source>
        <dbReference type="EMBL" id="GAA0949623.1"/>
    </source>
</evidence>
<proteinExistence type="inferred from homology"/>
<dbReference type="InterPro" id="IPR013325">
    <property type="entry name" value="RNA_pol_sigma_r2"/>
</dbReference>
<dbReference type="Proteomes" id="UP001501578">
    <property type="component" value="Unassembled WGS sequence"/>
</dbReference>
<protein>
    <recommendedName>
        <fullName evidence="9">Sigma-70 family RNA polymerase sigma factor</fullName>
    </recommendedName>
</protein>
<dbReference type="PANTHER" id="PTHR43133">
    <property type="entry name" value="RNA POLYMERASE ECF-TYPE SIGMA FACTO"/>
    <property type="match status" value="1"/>
</dbReference>
<evidence type="ECO:0000256" key="3">
    <source>
        <dbReference type="ARBA" id="ARBA00023082"/>
    </source>
</evidence>
<dbReference type="InterPro" id="IPR039425">
    <property type="entry name" value="RNA_pol_sigma-70-like"/>
</dbReference>
<feature type="compositionally biased region" description="Low complexity" evidence="6">
    <location>
        <begin position="384"/>
        <end position="395"/>
    </location>
</feature>